<keyword evidence="3" id="KW-1185">Reference proteome</keyword>
<protein>
    <submittedName>
        <fullName evidence="2">Uncharacterized protein</fullName>
    </submittedName>
</protein>
<evidence type="ECO:0000313" key="3">
    <source>
        <dbReference type="Proteomes" id="UP000717696"/>
    </source>
</evidence>
<organism evidence="2 3">
    <name type="scientific">Dactylonectria estremocensis</name>
    <dbReference type="NCBI Taxonomy" id="1079267"/>
    <lineage>
        <taxon>Eukaryota</taxon>
        <taxon>Fungi</taxon>
        <taxon>Dikarya</taxon>
        <taxon>Ascomycota</taxon>
        <taxon>Pezizomycotina</taxon>
        <taxon>Sordariomycetes</taxon>
        <taxon>Hypocreomycetidae</taxon>
        <taxon>Hypocreales</taxon>
        <taxon>Nectriaceae</taxon>
        <taxon>Dactylonectria</taxon>
    </lineage>
</organism>
<comment type="caution">
    <text evidence="2">The sequence shown here is derived from an EMBL/GenBank/DDBJ whole genome shotgun (WGS) entry which is preliminary data.</text>
</comment>
<feature type="transmembrane region" description="Helical" evidence="1">
    <location>
        <begin position="21"/>
        <end position="40"/>
    </location>
</feature>
<dbReference type="Proteomes" id="UP000717696">
    <property type="component" value="Unassembled WGS sequence"/>
</dbReference>
<keyword evidence="1" id="KW-1133">Transmembrane helix</keyword>
<evidence type="ECO:0000256" key="1">
    <source>
        <dbReference type="SAM" id="Phobius"/>
    </source>
</evidence>
<keyword evidence="1" id="KW-0472">Membrane</keyword>
<name>A0A9P9F7D7_9HYPO</name>
<proteinExistence type="predicted"/>
<dbReference type="AlphaFoldDB" id="A0A9P9F7D7"/>
<feature type="transmembrane region" description="Helical" evidence="1">
    <location>
        <begin position="46"/>
        <end position="68"/>
    </location>
</feature>
<reference evidence="2" key="1">
    <citation type="journal article" date="2021" name="Nat. Commun.">
        <title>Genetic determinants of endophytism in the Arabidopsis root mycobiome.</title>
        <authorList>
            <person name="Mesny F."/>
            <person name="Miyauchi S."/>
            <person name="Thiergart T."/>
            <person name="Pickel B."/>
            <person name="Atanasova L."/>
            <person name="Karlsson M."/>
            <person name="Huettel B."/>
            <person name="Barry K.W."/>
            <person name="Haridas S."/>
            <person name="Chen C."/>
            <person name="Bauer D."/>
            <person name="Andreopoulos W."/>
            <person name="Pangilinan J."/>
            <person name="LaButti K."/>
            <person name="Riley R."/>
            <person name="Lipzen A."/>
            <person name="Clum A."/>
            <person name="Drula E."/>
            <person name="Henrissat B."/>
            <person name="Kohler A."/>
            <person name="Grigoriev I.V."/>
            <person name="Martin F.M."/>
            <person name="Hacquard S."/>
        </authorList>
    </citation>
    <scope>NUCLEOTIDE SEQUENCE</scope>
    <source>
        <strain evidence="2">MPI-CAGE-AT-0021</strain>
    </source>
</reference>
<gene>
    <name evidence="2" type="ORF">B0J13DRAFT_222196</name>
</gene>
<keyword evidence="1" id="KW-0812">Transmembrane</keyword>
<accession>A0A9P9F7D7</accession>
<evidence type="ECO:0000313" key="2">
    <source>
        <dbReference type="EMBL" id="KAH7155286.1"/>
    </source>
</evidence>
<sequence>MLEGILGWSKWQKYSIKWYIWLPRLFFQSFFPFFSCPISLQKFSVLLFHFFFLFFFFFLTLSVGSFLITGNRTGKAARQPTENNDIPRPPRCLQSFACSWGMLRTN</sequence>
<dbReference type="EMBL" id="JAGMUU010000004">
    <property type="protein sequence ID" value="KAH7155286.1"/>
    <property type="molecule type" value="Genomic_DNA"/>
</dbReference>